<dbReference type="InterPro" id="IPR000768">
    <property type="entry name" value="ART"/>
</dbReference>
<protein>
    <recommendedName>
        <fullName evidence="16">NAD(P)(+)--arginine ADP-ribosyltransferase</fullName>
        <ecNumber evidence="16">2.4.2.31</ecNumber>
    </recommendedName>
    <alternativeName>
        <fullName evidence="16">Mono(ADP-ribosyl)transferase</fullName>
    </alternativeName>
</protein>
<dbReference type="CTD" id="419"/>
<feature type="signal peptide" evidence="16">
    <location>
        <begin position="1"/>
        <end position="26"/>
    </location>
</feature>
<evidence type="ECO:0000256" key="9">
    <source>
        <dbReference type="ARBA" id="ARBA00022857"/>
    </source>
</evidence>
<dbReference type="AlphaFoldDB" id="A0A2Y9RG72"/>
<dbReference type="GeneID" id="101359389"/>
<dbReference type="FunFam" id="3.90.176.10:FF:000002">
    <property type="entry name" value="NAD(P)(+)--arginine ADP-ribosyltransferase"/>
    <property type="match status" value="1"/>
</dbReference>
<evidence type="ECO:0000256" key="13">
    <source>
        <dbReference type="ARBA" id="ARBA00023180"/>
    </source>
</evidence>
<dbReference type="GO" id="GO:0016779">
    <property type="term" value="F:nucleotidyltransferase activity"/>
    <property type="evidence" value="ECO:0007669"/>
    <property type="project" value="UniProtKB-KW"/>
</dbReference>
<evidence type="ECO:0000256" key="8">
    <source>
        <dbReference type="ARBA" id="ARBA00022729"/>
    </source>
</evidence>
<dbReference type="KEGG" id="tmu:101359389"/>
<dbReference type="InterPro" id="IPR050999">
    <property type="entry name" value="ADP-ribosyltransferase_ARG"/>
</dbReference>
<keyword evidence="7" id="KW-0548">Nucleotidyltransferase</keyword>
<keyword evidence="3" id="KW-1003">Cell membrane</keyword>
<accession>A0A2Y9RG72</accession>
<organism evidence="17 18">
    <name type="scientific">Trichechus manatus latirostris</name>
    <name type="common">Florida manatee</name>
    <dbReference type="NCBI Taxonomy" id="127582"/>
    <lineage>
        <taxon>Eukaryota</taxon>
        <taxon>Metazoa</taxon>
        <taxon>Chordata</taxon>
        <taxon>Craniata</taxon>
        <taxon>Vertebrata</taxon>
        <taxon>Euteleostomi</taxon>
        <taxon>Mammalia</taxon>
        <taxon>Eutheria</taxon>
        <taxon>Afrotheria</taxon>
        <taxon>Sirenia</taxon>
        <taxon>Trichechidae</taxon>
        <taxon>Trichechus</taxon>
    </lineage>
</organism>
<dbReference type="Pfam" id="PF01129">
    <property type="entry name" value="ART"/>
    <property type="match status" value="1"/>
</dbReference>
<evidence type="ECO:0000256" key="4">
    <source>
        <dbReference type="ARBA" id="ARBA00022622"/>
    </source>
</evidence>
<dbReference type="GO" id="GO:0005886">
    <property type="term" value="C:plasma membrane"/>
    <property type="evidence" value="ECO:0007669"/>
    <property type="project" value="UniProtKB-SubCell"/>
</dbReference>
<dbReference type="STRING" id="127582.A0A2Y9RG72"/>
<evidence type="ECO:0000256" key="5">
    <source>
        <dbReference type="ARBA" id="ARBA00022676"/>
    </source>
</evidence>
<dbReference type="PROSITE" id="PS01291">
    <property type="entry name" value="ART"/>
    <property type="match status" value="1"/>
</dbReference>
<dbReference type="InParanoid" id="A0A2Y9RG72"/>
<sequence length="335" mass="38577">MKTGHFEMVTMLLAAMSLMDIFQVKAEILDMADNAFDDEYLKCTNRMEIKYVPHLLKEEIASHQLLETVWENAKAKWEAQKTQLFLPMNFKDNHGIALMAYISQAQEQTPFYHMFNEAVKMAGQSREDYIYSFQFKAFHFYLTRALQLLRRPCEDTYKNVVYSISQGTSFLFGGLNQARFGRFTLAYPAIPQAVSDPHSLLTINTCFGVSIENFLDKESERIVLVPLNEVFHVSQEGAGNSLILQSTNKTCSHYECAFLGGLKTENCVENMVYFQPVYVYSPDEKNQKLEDPGKTFSYTLEAYICKTAPLRGGSRWDWHGKEKWQEGRAFLNLLV</sequence>
<gene>
    <name evidence="18" type="primary">ART3</name>
</gene>
<evidence type="ECO:0000313" key="18">
    <source>
        <dbReference type="RefSeq" id="XP_023593397.1"/>
    </source>
</evidence>
<keyword evidence="13" id="KW-0325">Glycoprotein</keyword>
<evidence type="ECO:0000256" key="16">
    <source>
        <dbReference type="RuleBase" id="RU361228"/>
    </source>
</evidence>
<proteinExistence type="inferred from homology"/>
<evidence type="ECO:0000313" key="17">
    <source>
        <dbReference type="Proteomes" id="UP000248480"/>
    </source>
</evidence>
<dbReference type="FunCoup" id="A0A2Y9RG72">
    <property type="interactions" value="131"/>
</dbReference>
<dbReference type="SUPFAM" id="SSF56399">
    <property type="entry name" value="ADP-ribosylation"/>
    <property type="match status" value="1"/>
</dbReference>
<evidence type="ECO:0000256" key="14">
    <source>
        <dbReference type="ARBA" id="ARBA00023288"/>
    </source>
</evidence>
<dbReference type="GO" id="GO:0106274">
    <property type="term" value="F:NAD+-protein-arginine ADP-ribosyltransferase activity"/>
    <property type="evidence" value="ECO:0007669"/>
    <property type="project" value="UniProtKB-EC"/>
</dbReference>
<dbReference type="Proteomes" id="UP000248480">
    <property type="component" value="Unplaced"/>
</dbReference>
<keyword evidence="4" id="KW-0336">GPI-anchor</keyword>
<comment type="subcellular location">
    <subcellularLocation>
        <location evidence="1">Cell membrane</location>
        <topology evidence="1">Lipid-anchor</topology>
        <topology evidence="1">GPI-anchor</topology>
    </subcellularLocation>
</comment>
<dbReference type="RefSeq" id="XP_023593397.1">
    <property type="nucleotide sequence ID" value="XM_023737629.1"/>
</dbReference>
<dbReference type="PANTHER" id="PTHR10339">
    <property type="entry name" value="ADP-RIBOSYLTRANSFERASE"/>
    <property type="match status" value="1"/>
</dbReference>
<evidence type="ECO:0000256" key="3">
    <source>
        <dbReference type="ARBA" id="ARBA00022475"/>
    </source>
</evidence>
<keyword evidence="14" id="KW-0449">Lipoprotein</keyword>
<keyword evidence="6 16" id="KW-0808">Transferase</keyword>
<dbReference type="EC" id="2.4.2.31" evidence="16"/>
<evidence type="ECO:0000256" key="7">
    <source>
        <dbReference type="ARBA" id="ARBA00022695"/>
    </source>
</evidence>
<keyword evidence="8 16" id="KW-0732">Signal</keyword>
<dbReference type="GO" id="GO:0098552">
    <property type="term" value="C:side of membrane"/>
    <property type="evidence" value="ECO:0007669"/>
    <property type="project" value="UniProtKB-KW"/>
</dbReference>
<name>A0A2Y9RG72_TRIMA</name>
<keyword evidence="5 16" id="KW-0328">Glycosyltransferase</keyword>
<evidence type="ECO:0000256" key="1">
    <source>
        <dbReference type="ARBA" id="ARBA00004609"/>
    </source>
</evidence>
<evidence type="ECO:0000256" key="12">
    <source>
        <dbReference type="ARBA" id="ARBA00023157"/>
    </source>
</evidence>
<keyword evidence="17" id="KW-1185">Reference proteome</keyword>
<keyword evidence="9 16" id="KW-0521">NADP</keyword>
<evidence type="ECO:0000256" key="6">
    <source>
        <dbReference type="ARBA" id="ARBA00022679"/>
    </source>
</evidence>
<keyword evidence="11" id="KW-0472">Membrane</keyword>
<keyword evidence="10 16" id="KW-0520">NAD</keyword>
<evidence type="ECO:0000256" key="15">
    <source>
        <dbReference type="ARBA" id="ARBA00047597"/>
    </source>
</evidence>
<dbReference type="PROSITE" id="PS51996">
    <property type="entry name" value="TR_MART"/>
    <property type="match status" value="1"/>
</dbReference>
<evidence type="ECO:0000256" key="2">
    <source>
        <dbReference type="ARBA" id="ARBA00009558"/>
    </source>
</evidence>
<keyword evidence="12" id="KW-1015">Disulfide bond</keyword>
<reference evidence="18" key="1">
    <citation type="submission" date="2025-08" db="UniProtKB">
        <authorList>
            <consortium name="RefSeq"/>
        </authorList>
    </citation>
    <scope>IDENTIFICATION</scope>
</reference>
<dbReference type="Gene3D" id="3.90.176.10">
    <property type="entry name" value="Toxin ADP-ribosyltransferase, Chain A, domain 1"/>
    <property type="match status" value="1"/>
</dbReference>
<dbReference type="PANTHER" id="PTHR10339:SF4">
    <property type="entry name" value="ECTO-ADP-RIBOSYLTRANSFERASE 3"/>
    <property type="match status" value="1"/>
</dbReference>
<feature type="chain" id="PRO_5015796999" description="NAD(P)(+)--arginine ADP-ribosyltransferase" evidence="16">
    <location>
        <begin position="27"/>
        <end position="335"/>
    </location>
</feature>
<evidence type="ECO:0000256" key="10">
    <source>
        <dbReference type="ARBA" id="ARBA00023027"/>
    </source>
</evidence>
<comment type="similarity">
    <text evidence="2 16">Belongs to the Arg-specific ADP-ribosyltransferase family.</text>
</comment>
<dbReference type="PRINTS" id="PR00970">
    <property type="entry name" value="RIBTRNSFRASE"/>
</dbReference>
<evidence type="ECO:0000256" key="11">
    <source>
        <dbReference type="ARBA" id="ARBA00023136"/>
    </source>
</evidence>
<dbReference type="GO" id="GO:0003950">
    <property type="term" value="F:NAD+ poly-ADP-ribosyltransferase activity"/>
    <property type="evidence" value="ECO:0007669"/>
    <property type="project" value="TreeGrafter"/>
</dbReference>
<comment type="catalytic activity">
    <reaction evidence="15 16">
        <text>L-arginyl-[protein] + NAD(+) = N(omega)-(ADP-D-ribosyl)-L-arginyl-[protein] + nicotinamide + H(+)</text>
        <dbReference type="Rhea" id="RHEA:19149"/>
        <dbReference type="Rhea" id="RHEA-COMP:10532"/>
        <dbReference type="Rhea" id="RHEA-COMP:15087"/>
        <dbReference type="ChEBI" id="CHEBI:15378"/>
        <dbReference type="ChEBI" id="CHEBI:17154"/>
        <dbReference type="ChEBI" id="CHEBI:29965"/>
        <dbReference type="ChEBI" id="CHEBI:57540"/>
        <dbReference type="ChEBI" id="CHEBI:142554"/>
        <dbReference type="EC" id="2.4.2.31"/>
    </reaction>
</comment>